<accession>A0ACB9L9W5</accession>
<dbReference type="EMBL" id="CM039437">
    <property type="protein sequence ID" value="KAI4306066.1"/>
    <property type="molecule type" value="Genomic_DNA"/>
</dbReference>
<gene>
    <name evidence="1" type="ORF">L6164_029377</name>
</gene>
<name>A0ACB9L9W5_BAUVA</name>
<sequence>MGFSLTIMALLARLRVLVQQILLDVISLFNMVSSLSQKKQSVKITQDGIEVFREFYPISYDFVTLECVWESDKFVLLEKKHKIENASATKEDCEGNVYSQASAVNYESIETFLDDPPASEKVDAESAVKEGPSSVKDINTDSLMASSGIEEDKDIEGGEKEGENLGIIAVPSEELPPEGGLHALSQPSPSGKLDSGSKKVAFVSIKNLTSISQSVNSLSPCSANVKAAHFMESETNNDKEETLASILSEGIAKDSLF</sequence>
<organism evidence="1 2">
    <name type="scientific">Bauhinia variegata</name>
    <name type="common">Purple orchid tree</name>
    <name type="synonym">Phanera variegata</name>
    <dbReference type="NCBI Taxonomy" id="167791"/>
    <lineage>
        <taxon>Eukaryota</taxon>
        <taxon>Viridiplantae</taxon>
        <taxon>Streptophyta</taxon>
        <taxon>Embryophyta</taxon>
        <taxon>Tracheophyta</taxon>
        <taxon>Spermatophyta</taxon>
        <taxon>Magnoliopsida</taxon>
        <taxon>eudicotyledons</taxon>
        <taxon>Gunneridae</taxon>
        <taxon>Pentapetalae</taxon>
        <taxon>rosids</taxon>
        <taxon>fabids</taxon>
        <taxon>Fabales</taxon>
        <taxon>Fabaceae</taxon>
        <taxon>Cercidoideae</taxon>
        <taxon>Cercideae</taxon>
        <taxon>Bauhiniinae</taxon>
        <taxon>Bauhinia</taxon>
    </lineage>
</organism>
<proteinExistence type="predicted"/>
<evidence type="ECO:0000313" key="1">
    <source>
        <dbReference type="EMBL" id="KAI4306066.1"/>
    </source>
</evidence>
<comment type="caution">
    <text evidence="1">The sequence shown here is derived from an EMBL/GenBank/DDBJ whole genome shotgun (WGS) entry which is preliminary data.</text>
</comment>
<keyword evidence="2" id="KW-1185">Reference proteome</keyword>
<reference evidence="1 2" key="1">
    <citation type="journal article" date="2022" name="DNA Res.">
        <title>Chromosomal-level genome assembly of the orchid tree Bauhinia variegata (Leguminosae; Cercidoideae) supports the allotetraploid origin hypothesis of Bauhinia.</title>
        <authorList>
            <person name="Zhong Y."/>
            <person name="Chen Y."/>
            <person name="Zheng D."/>
            <person name="Pang J."/>
            <person name="Liu Y."/>
            <person name="Luo S."/>
            <person name="Meng S."/>
            <person name="Qian L."/>
            <person name="Wei D."/>
            <person name="Dai S."/>
            <person name="Zhou R."/>
        </authorList>
    </citation>
    <scope>NUCLEOTIDE SEQUENCE [LARGE SCALE GENOMIC DNA]</scope>
    <source>
        <strain evidence="1">BV-YZ2020</strain>
    </source>
</reference>
<dbReference type="Proteomes" id="UP000828941">
    <property type="component" value="Chromosome 12"/>
</dbReference>
<protein>
    <submittedName>
        <fullName evidence="1">Uncharacterized protein</fullName>
    </submittedName>
</protein>
<evidence type="ECO:0000313" key="2">
    <source>
        <dbReference type="Proteomes" id="UP000828941"/>
    </source>
</evidence>